<dbReference type="Gene3D" id="1.10.150.50">
    <property type="entry name" value="Transcription Factor, Ets-1"/>
    <property type="match status" value="1"/>
</dbReference>
<dbReference type="PROSITE" id="PS50105">
    <property type="entry name" value="SAM_DOMAIN"/>
    <property type="match status" value="1"/>
</dbReference>
<gene>
    <name evidence="2" type="ORF">WJX72_000089</name>
</gene>
<dbReference type="AlphaFoldDB" id="A0AAW1Q698"/>
<organism evidence="2 3">
    <name type="scientific">[Myrmecia] bisecta</name>
    <dbReference type="NCBI Taxonomy" id="41462"/>
    <lineage>
        <taxon>Eukaryota</taxon>
        <taxon>Viridiplantae</taxon>
        <taxon>Chlorophyta</taxon>
        <taxon>core chlorophytes</taxon>
        <taxon>Trebouxiophyceae</taxon>
        <taxon>Trebouxiales</taxon>
        <taxon>Trebouxiaceae</taxon>
        <taxon>Myrmecia</taxon>
    </lineage>
</organism>
<evidence type="ECO:0000313" key="3">
    <source>
        <dbReference type="Proteomes" id="UP001489004"/>
    </source>
</evidence>
<feature type="domain" description="SAM" evidence="1">
    <location>
        <begin position="92"/>
        <end position="149"/>
    </location>
</feature>
<dbReference type="EMBL" id="JALJOR010000005">
    <property type="protein sequence ID" value="KAK9816427.1"/>
    <property type="molecule type" value="Genomic_DNA"/>
</dbReference>
<dbReference type="InterPro" id="IPR013761">
    <property type="entry name" value="SAM/pointed_sf"/>
</dbReference>
<reference evidence="2 3" key="1">
    <citation type="journal article" date="2024" name="Nat. Commun.">
        <title>Phylogenomics reveals the evolutionary origins of lichenization in chlorophyte algae.</title>
        <authorList>
            <person name="Puginier C."/>
            <person name="Libourel C."/>
            <person name="Otte J."/>
            <person name="Skaloud P."/>
            <person name="Haon M."/>
            <person name="Grisel S."/>
            <person name="Petersen M."/>
            <person name="Berrin J.G."/>
            <person name="Delaux P.M."/>
            <person name="Dal Grande F."/>
            <person name="Keller J."/>
        </authorList>
    </citation>
    <scope>NUCLEOTIDE SEQUENCE [LARGE SCALE GENOMIC DNA]</scope>
    <source>
        <strain evidence="2 3">SAG 2043</strain>
    </source>
</reference>
<sequence>MTGNVVSGTTFFSLKLQRRVQAIAFVVEVLQERTGQKESFPTIHLDLQQVMKSGSSTNSFPSLFTHGLCRDSTFTVVLGFIPQEAPNRNTVAHCQRLDRWLDDIGLEEFKDKFAGERFTYDSVAYVTETDLKAMGLPIGARRRILAKLT</sequence>
<evidence type="ECO:0000259" key="1">
    <source>
        <dbReference type="PROSITE" id="PS50105"/>
    </source>
</evidence>
<keyword evidence="3" id="KW-1185">Reference proteome</keyword>
<name>A0AAW1Q698_9CHLO</name>
<protein>
    <recommendedName>
        <fullName evidence="1">SAM domain-containing protein</fullName>
    </recommendedName>
</protein>
<proteinExistence type="predicted"/>
<accession>A0AAW1Q698</accession>
<dbReference type="SUPFAM" id="SSF47769">
    <property type="entry name" value="SAM/Pointed domain"/>
    <property type="match status" value="1"/>
</dbReference>
<comment type="caution">
    <text evidence="2">The sequence shown here is derived from an EMBL/GenBank/DDBJ whole genome shotgun (WGS) entry which is preliminary data.</text>
</comment>
<dbReference type="Pfam" id="PF00536">
    <property type="entry name" value="SAM_1"/>
    <property type="match status" value="1"/>
</dbReference>
<dbReference type="InterPro" id="IPR001660">
    <property type="entry name" value="SAM"/>
</dbReference>
<dbReference type="Proteomes" id="UP001489004">
    <property type="component" value="Unassembled WGS sequence"/>
</dbReference>
<evidence type="ECO:0000313" key="2">
    <source>
        <dbReference type="EMBL" id="KAK9816427.1"/>
    </source>
</evidence>